<comment type="caution">
    <text evidence="1">The sequence shown here is derived from an EMBL/GenBank/DDBJ whole genome shotgun (WGS) entry which is preliminary data.</text>
</comment>
<evidence type="ECO:0000313" key="1">
    <source>
        <dbReference type="EMBL" id="TRY59012.1"/>
    </source>
</evidence>
<proteinExistence type="predicted"/>
<keyword evidence="2" id="KW-1185">Reference proteome</keyword>
<gene>
    <name evidence="1" type="ORF">DNTS_012399</name>
</gene>
<dbReference type="EMBL" id="SRMA01027154">
    <property type="protein sequence ID" value="TRY59012.1"/>
    <property type="molecule type" value="Genomic_DNA"/>
</dbReference>
<reference evidence="1 2" key="1">
    <citation type="journal article" date="2019" name="Sci. Data">
        <title>Hybrid genome assembly and annotation of Danionella translucida.</title>
        <authorList>
            <person name="Kadobianskyi M."/>
            <person name="Schulze L."/>
            <person name="Schuelke M."/>
            <person name="Judkewitz B."/>
        </authorList>
    </citation>
    <scope>NUCLEOTIDE SEQUENCE [LARGE SCALE GENOMIC DNA]</scope>
    <source>
        <strain evidence="1 2">Bolton</strain>
    </source>
</reference>
<dbReference type="Proteomes" id="UP000316079">
    <property type="component" value="Unassembled WGS sequence"/>
</dbReference>
<name>A0A553N0R3_9TELE</name>
<organism evidence="1 2">
    <name type="scientific">Danionella cerebrum</name>
    <dbReference type="NCBI Taxonomy" id="2873325"/>
    <lineage>
        <taxon>Eukaryota</taxon>
        <taxon>Metazoa</taxon>
        <taxon>Chordata</taxon>
        <taxon>Craniata</taxon>
        <taxon>Vertebrata</taxon>
        <taxon>Euteleostomi</taxon>
        <taxon>Actinopterygii</taxon>
        <taxon>Neopterygii</taxon>
        <taxon>Teleostei</taxon>
        <taxon>Ostariophysi</taxon>
        <taxon>Cypriniformes</taxon>
        <taxon>Danionidae</taxon>
        <taxon>Danioninae</taxon>
        <taxon>Danionella</taxon>
    </lineage>
</organism>
<dbReference type="AlphaFoldDB" id="A0A553N0R3"/>
<sequence>MRICLSVCGRLAGNGHHSSTRHISTGAFKPAFGGTCPPCPVTCTHTARLTYCVSLRTLSTHEQLISGAESEEETHKRLCSESVSLVHREDVLRRLGPSGRYLRAASRS</sequence>
<evidence type="ECO:0000313" key="2">
    <source>
        <dbReference type="Proteomes" id="UP000316079"/>
    </source>
</evidence>
<accession>A0A553N0R3</accession>
<protein>
    <submittedName>
        <fullName evidence="1">Uncharacterized protein</fullName>
    </submittedName>
</protein>